<gene>
    <name evidence="10 12" type="primary">purH</name>
    <name evidence="12" type="ORF">E0687_08355</name>
</gene>
<dbReference type="GO" id="GO:0003937">
    <property type="term" value="F:IMP cyclohydrolase activity"/>
    <property type="evidence" value="ECO:0007669"/>
    <property type="project" value="UniProtKB-UniRule"/>
</dbReference>
<dbReference type="SMART" id="SM00798">
    <property type="entry name" value="AICARFT_IMPCHas"/>
    <property type="match status" value="1"/>
</dbReference>
<dbReference type="FunFam" id="3.40.50.1380:FF:000001">
    <property type="entry name" value="Bifunctional purine biosynthesis protein PurH"/>
    <property type="match status" value="1"/>
</dbReference>
<keyword evidence="5 10" id="KW-0658">Purine biosynthesis</keyword>
<dbReference type="InterPro" id="IPR036914">
    <property type="entry name" value="MGS-like_dom_sf"/>
</dbReference>
<evidence type="ECO:0000256" key="4">
    <source>
        <dbReference type="ARBA" id="ARBA00022679"/>
    </source>
</evidence>
<evidence type="ECO:0000256" key="7">
    <source>
        <dbReference type="ARBA" id="ARBA00023268"/>
    </source>
</evidence>
<dbReference type="GO" id="GO:0005829">
    <property type="term" value="C:cytosol"/>
    <property type="evidence" value="ECO:0007669"/>
    <property type="project" value="TreeGrafter"/>
</dbReference>
<dbReference type="Pfam" id="PF01808">
    <property type="entry name" value="AICARFT_IMPCHas"/>
    <property type="match status" value="1"/>
</dbReference>
<keyword evidence="4 10" id="KW-0808">Transferase</keyword>
<comment type="pathway">
    <text evidence="1 10">Purine metabolism; IMP biosynthesis via de novo pathway; IMP from 5-formamido-1-(5-phospho-D-ribosyl)imidazole-4-carboxamide: step 1/1.</text>
</comment>
<dbReference type="GO" id="GO:0004643">
    <property type="term" value="F:phosphoribosylaminoimidazolecarboxamide formyltransferase activity"/>
    <property type="evidence" value="ECO:0007669"/>
    <property type="project" value="UniProtKB-UniRule"/>
</dbReference>
<comment type="catalytic activity">
    <reaction evidence="9 10">
        <text>IMP + H2O = 5-formamido-1-(5-phospho-D-ribosyl)imidazole-4-carboxamide</text>
        <dbReference type="Rhea" id="RHEA:18445"/>
        <dbReference type="ChEBI" id="CHEBI:15377"/>
        <dbReference type="ChEBI" id="CHEBI:58053"/>
        <dbReference type="ChEBI" id="CHEBI:58467"/>
        <dbReference type="EC" id="3.5.4.10"/>
    </reaction>
</comment>
<evidence type="ECO:0000256" key="2">
    <source>
        <dbReference type="ARBA" id="ARBA00004954"/>
    </source>
</evidence>
<feature type="domain" description="MGS-like" evidence="11">
    <location>
        <begin position="1"/>
        <end position="142"/>
    </location>
</feature>
<dbReference type="EC" id="3.5.4.10" evidence="10"/>
<dbReference type="SUPFAM" id="SSF52335">
    <property type="entry name" value="Methylglyoxal synthase-like"/>
    <property type="match status" value="1"/>
</dbReference>
<dbReference type="PANTHER" id="PTHR11692:SF0">
    <property type="entry name" value="BIFUNCTIONAL PURINE BIOSYNTHESIS PROTEIN ATIC"/>
    <property type="match status" value="1"/>
</dbReference>
<dbReference type="UniPathway" id="UPA00074">
    <property type="reaction ID" value="UER00133"/>
</dbReference>
<dbReference type="FunFam" id="3.40.140.20:FF:000001">
    <property type="entry name" value="Bifunctional purine biosynthesis protein PurH"/>
    <property type="match status" value="1"/>
</dbReference>
<keyword evidence="6 10" id="KW-0378">Hydrolase</keyword>
<keyword evidence="7 10" id="KW-0511">Multifunctional enzyme</keyword>
<evidence type="ECO:0000256" key="10">
    <source>
        <dbReference type="HAMAP-Rule" id="MF_00139"/>
    </source>
</evidence>
<evidence type="ECO:0000256" key="5">
    <source>
        <dbReference type="ARBA" id="ARBA00022755"/>
    </source>
</evidence>
<dbReference type="InterPro" id="IPR011607">
    <property type="entry name" value="MGS-like_dom"/>
</dbReference>
<comment type="caution">
    <text evidence="12">The sequence shown here is derived from an EMBL/GenBank/DDBJ whole genome shotgun (WGS) entry which is preliminary data.</text>
</comment>
<dbReference type="InterPro" id="IPR016193">
    <property type="entry name" value="Cytidine_deaminase-like"/>
</dbReference>
<dbReference type="HAMAP" id="MF_00139">
    <property type="entry name" value="PurH"/>
    <property type="match status" value="1"/>
</dbReference>
<dbReference type="NCBIfam" id="TIGR00355">
    <property type="entry name" value="purH"/>
    <property type="match status" value="1"/>
</dbReference>
<dbReference type="AlphaFoldDB" id="A0A4Y9FBP4"/>
<dbReference type="NCBIfam" id="NF002049">
    <property type="entry name" value="PRK00881.1"/>
    <property type="match status" value="1"/>
</dbReference>
<accession>A0A4Y9FBP4</accession>
<evidence type="ECO:0000256" key="9">
    <source>
        <dbReference type="ARBA" id="ARBA00050687"/>
    </source>
</evidence>
<dbReference type="GO" id="GO:0006189">
    <property type="term" value="P:'de novo' IMP biosynthetic process"/>
    <property type="evidence" value="ECO:0007669"/>
    <property type="project" value="UniProtKB-UniRule"/>
</dbReference>
<dbReference type="Pfam" id="PF02142">
    <property type="entry name" value="MGS"/>
    <property type="match status" value="1"/>
</dbReference>
<dbReference type="Gene3D" id="3.40.140.20">
    <property type="match status" value="2"/>
</dbReference>
<dbReference type="PANTHER" id="PTHR11692">
    <property type="entry name" value="BIFUNCTIONAL PURINE BIOSYNTHESIS PROTEIN PURH"/>
    <property type="match status" value="1"/>
</dbReference>
<dbReference type="EMBL" id="SJZF01000014">
    <property type="protein sequence ID" value="TFU25903.1"/>
    <property type="molecule type" value="Genomic_DNA"/>
</dbReference>
<name>A0A4Y9FBP4_9DEIN</name>
<dbReference type="SMART" id="SM00851">
    <property type="entry name" value="MGS"/>
    <property type="match status" value="1"/>
</dbReference>
<dbReference type="CDD" id="cd01421">
    <property type="entry name" value="IMPCH"/>
    <property type="match status" value="1"/>
</dbReference>
<dbReference type="SUPFAM" id="SSF53927">
    <property type="entry name" value="Cytidine deaminase-like"/>
    <property type="match status" value="1"/>
</dbReference>
<dbReference type="EC" id="2.1.2.3" evidence="10"/>
<evidence type="ECO:0000313" key="13">
    <source>
        <dbReference type="Proteomes" id="UP000297668"/>
    </source>
</evidence>
<sequence length="499" mass="54518">MRLMWALLSVSDKRGLVPFAEGLLGLGFRLLATGGTYKTLVEAGLPVTYISDFTGFPEVLEGRVKTLHPKVHAGLLARPDQEEELRALGLERIGVLAVNLYPFRETVARGAPFAEALEQIDIGGPAMLRAAAKNHLAVLPVCDPEDYPRVLEALKEGPTPEFRRELARKAFAHTAAYDAAIAEWLAGEKFPPEKFLVLRRESPLRYGENPHQEAALYRVLGEEGPLLQAEVLQGKAMSFNNYLDAEAAWNLVSEFGEPACVAIKHQNPCGVALGQDPLEAYRKAYEADPVSIFGGIVAFNREVDGATAEAMREVFLEVVLAPGYTREALEVFSRKKNLRLLKVPFPAQGPYLDLRRLRGGVLLQDADTEDPIESKVVTRKAPSEEEWADLLFAWKVVKHVRSNAIVVAKGGQTLGIGVGQTNRYAAAKHALKTAKEKAQGAVLASDAFFPFDDVVRLAGEFGIAAIIQPGGSVRDEDSIRAADELGLAMVFTGVRHLRH</sequence>
<comment type="similarity">
    <text evidence="3 10">Belongs to the PurH family.</text>
</comment>
<dbReference type="PIRSF" id="PIRSF000414">
    <property type="entry name" value="AICARFT_IMPCHas"/>
    <property type="match status" value="1"/>
</dbReference>
<dbReference type="InterPro" id="IPR024051">
    <property type="entry name" value="AICAR_Tfase_dup_dom_sf"/>
</dbReference>
<dbReference type="FunFam" id="3.40.140.20:FF:000002">
    <property type="entry name" value="Bifunctional purine biosynthesis protein PurH"/>
    <property type="match status" value="1"/>
</dbReference>
<comment type="pathway">
    <text evidence="2 10">Purine metabolism; IMP biosynthesis via de novo pathway; 5-formamido-1-(5-phospho-D-ribosyl)imidazole-4-carboxamide from 5-amino-1-(5-phospho-D-ribosyl)imidazole-4-carboxamide (10-formyl THF route): step 1/1.</text>
</comment>
<evidence type="ECO:0000256" key="3">
    <source>
        <dbReference type="ARBA" id="ARBA00007667"/>
    </source>
</evidence>
<dbReference type="Gene3D" id="3.40.50.1380">
    <property type="entry name" value="Methylglyoxal synthase-like domain"/>
    <property type="match status" value="1"/>
</dbReference>
<evidence type="ECO:0000256" key="6">
    <source>
        <dbReference type="ARBA" id="ARBA00022801"/>
    </source>
</evidence>
<evidence type="ECO:0000256" key="8">
    <source>
        <dbReference type="ARBA" id="ARBA00050488"/>
    </source>
</evidence>
<organism evidence="12 13">
    <name type="scientific">Thermus tengchongensis</name>
    <dbReference type="NCBI Taxonomy" id="1214928"/>
    <lineage>
        <taxon>Bacteria</taxon>
        <taxon>Thermotogati</taxon>
        <taxon>Deinococcota</taxon>
        <taxon>Deinococci</taxon>
        <taxon>Thermales</taxon>
        <taxon>Thermaceae</taxon>
        <taxon>Thermus</taxon>
    </lineage>
</organism>
<evidence type="ECO:0000313" key="12">
    <source>
        <dbReference type="EMBL" id="TFU25903.1"/>
    </source>
</evidence>
<evidence type="ECO:0000259" key="11">
    <source>
        <dbReference type="PROSITE" id="PS51855"/>
    </source>
</evidence>
<dbReference type="Proteomes" id="UP000297668">
    <property type="component" value="Unassembled WGS sequence"/>
</dbReference>
<comment type="catalytic activity">
    <reaction evidence="8 10">
        <text>(6R)-10-formyltetrahydrofolate + 5-amino-1-(5-phospho-beta-D-ribosyl)imidazole-4-carboxamide = 5-formamido-1-(5-phospho-D-ribosyl)imidazole-4-carboxamide + (6S)-5,6,7,8-tetrahydrofolate</text>
        <dbReference type="Rhea" id="RHEA:22192"/>
        <dbReference type="ChEBI" id="CHEBI:57453"/>
        <dbReference type="ChEBI" id="CHEBI:58467"/>
        <dbReference type="ChEBI" id="CHEBI:58475"/>
        <dbReference type="ChEBI" id="CHEBI:195366"/>
        <dbReference type="EC" id="2.1.2.3"/>
    </reaction>
</comment>
<evidence type="ECO:0000256" key="1">
    <source>
        <dbReference type="ARBA" id="ARBA00004844"/>
    </source>
</evidence>
<reference evidence="12 13" key="1">
    <citation type="submission" date="2019-03" db="EMBL/GenBank/DDBJ databases">
        <title>Thermus tengchongensis species for the arsenic transformation mechanism.</title>
        <authorList>
            <person name="Yuan G.C."/>
        </authorList>
    </citation>
    <scope>NUCLEOTIDE SEQUENCE [LARGE SCALE GENOMIC DNA]</scope>
    <source>
        <strain evidence="12 13">15W</strain>
    </source>
</reference>
<comment type="domain">
    <text evidence="10">The IMP cyclohydrolase activity resides in the N-terminal region.</text>
</comment>
<protein>
    <recommendedName>
        <fullName evidence="10">Bifunctional purine biosynthesis protein PurH</fullName>
    </recommendedName>
    <domain>
        <recommendedName>
            <fullName evidence="10">Phosphoribosylaminoimidazolecarboxamide formyltransferase</fullName>
            <ecNumber evidence="10">2.1.2.3</ecNumber>
        </recommendedName>
        <alternativeName>
            <fullName evidence="10">AICAR transformylase</fullName>
        </alternativeName>
    </domain>
    <domain>
        <recommendedName>
            <fullName evidence="10">IMP cyclohydrolase</fullName>
            <ecNumber evidence="10">3.5.4.10</ecNumber>
        </recommendedName>
        <alternativeName>
            <fullName evidence="10">ATIC</fullName>
        </alternativeName>
        <alternativeName>
            <fullName evidence="10">IMP synthase</fullName>
        </alternativeName>
        <alternativeName>
            <fullName evidence="10">Inosinicase</fullName>
        </alternativeName>
    </domain>
</protein>
<dbReference type="InterPro" id="IPR002695">
    <property type="entry name" value="PurH-like"/>
</dbReference>
<proteinExistence type="inferred from homology"/>
<dbReference type="PROSITE" id="PS51855">
    <property type="entry name" value="MGS"/>
    <property type="match status" value="1"/>
</dbReference>